<dbReference type="Proteomes" id="UP000636479">
    <property type="component" value="Unassembled WGS sequence"/>
</dbReference>
<gene>
    <name evidence="3" type="ORF">MIND_00584800</name>
</gene>
<feature type="signal peptide" evidence="2">
    <location>
        <begin position="1"/>
        <end position="19"/>
    </location>
</feature>
<evidence type="ECO:0000313" key="4">
    <source>
        <dbReference type="Proteomes" id="UP000636479"/>
    </source>
</evidence>
<organism evidence="3 4">
    <name type="scientific">Mycena indigotica</name>
    <dbReference type="NCBI Taxonomy" id="2126181"/>
    <lineage>
        <taxon>Eukaryota</taxon>
        <taxon>Fungi</taxon>
        <taxon>Dikarya</taxon>
        <taxon>Basidiomycota</taxon>
        <taxon>Agaricomycotina</taxon>
        <taxon>Agaricomycetes</taxon>
        <taxon>Agaricomycetidae</taxon>
        <taxon>Agaricales</taxon>
        <taxon>Marasmiineae</taxon>
        <taxon>Mycenaceae</taxon>
        <taxon>Mycena</taxon>
    </lineage>
</organism>
<protein>
    <submittedName>
        <fullName evidence="3">Uncharacterized protein</fullName>
    </submittedName>
</protein>
<name>A0A8H6SR74_9AGAR</name>
<feature type="compositionally biased region" description="Acidic residues" evidence="1">
    <location>
        <begin position="179"/>
        <end position="205"/>
    </location>
</feature>
<evidence type="ECO:0000256" key="1">
    <source>
        <dbReference type="SAM" id="MobiDB-lite"/>
    </source>
</evidence>
<keyword evidence="4" id="KW-1185">Reference proteome</keyword>
<feature type="region of interest" description="Disordered" evidence="1">
    <location>
        <begin position="143"/>
        <end position="205"/>
    </location>
</feature>
<proteinExistence type="predicted"/>
<sequence>MFNKSLLLFCAMAASGALAAPLLPRQAAGCNAAQTQALVADVAAQAAVIRSIGFVLPDPMRRTPAQAATFETLLAATKAASAAAARSDFAGAGAQLAAVQRTADGLLDGLLGDGLESSEDLALLDKTDKARRAVAACAGGAAAQDVEADDVEAEEEEAEGDDIIAVTDGSELEARQEEVVEDAETEDVEATEAEDETETETETETAGDALADAQAAAEAAATAAGAAAGDVLASAKAAADAAAKAVAGACDVAGLSGALSGVSQAAAVIRGIGFILPDPVRRSDANRAKFEQLVAAAAAARAAAAGNNLGGAKAKLAEVDGLMNAVIGDLVGDGQASSEDLELLKQIDAAKKKAATC</sequence>
<reference evidence="3" key="1">
    <citation type="submission" date="2020-05" db="EMBL/GenBank/DDBJ databases">
        <title>Mycena genomes resolve the evolution of fungal bioluminescence.</title>
        <authorList>
            <person name="Tsai I.J."/>
        </authorList>
    </citation>
    <scope>NUCLEOTIDE SEQUENCE</scope>
    <source>
        <strain evidence="3">171206Taipei</strain>
    </source>
</reference>
<dbReference type="EMBL" id="JACAZF010000005">
    <property type="protein sequence ID" value="KAF7303555.1"/>
    <property type="molecule type" value="Genomic_DNA"/>
</dbReference>
<feature type="compositionally biased region" description="Acidic residues" evidence="1">
    <location>
        <begin position="146"/>
        <end position="162"/>
    </location>
</feature>
<keyword evidence="2" id="KW-0732">Signal</keyword>
<dbReference type="AlphaFoldDB" id="A0A8H6SR74"/>
<dbReference type="GeneID" id="59345122"/>
<comment type="caution">
    <text evidence="3">The sequence shown here is derived from an EMBL/GenBank/DDBJ whole genome shotgun (WGS) entry which is preliminary data.</text>
</comment>
<evidence type="ECO:0000256" key="2">
    <source>
        <dbReference type="SAM" id="SignalP"/>
    </source>
</evidence>
<feature type="chain" id="PRO_5034485952" evidence="2">
    <location>
        <begin position="20"/>
        <end position="357"/>
    </location>
</feature>
<accession>A0A8H6SR74</accession>
<dbReference type="RefSeq" id="XP_037220527.1">
    <property type="nucleotide sequence ID" value="XM_037362606.1"/>
</dbReference>
<evidence type="ECO:0000313" key="3">
    <source>
        <dbReference type="EMBL" id="KAF7303555.1"/>
    </source>
</evidence>